<feature type="compositionally biased region" description="Low complexity" evidence="1">
    <location>
        <begin position="381"/>
        <end position="392"/>
    </location>
</feature>
<dbReference type="Proteomes" id="UP000245469">
    <property type="component" value="Unassembled WGS sequence"/>
</dbReference>
<keyword evidence="4" id="KW-1185">Reference proteome</keyword>
<dbReference type="PANTHER" id="PTHR42720:SF1">
    <property type="entry name" value="GLYCEROL 3-PHOSPHATE OXIDASE"/>
    <property type="match status" value="1"/>
</dbReference>
<dbReference type="AlphaFoldDB" id="A0A315ZVJ8"/>
<feature type="domain" description="FAD dependent oxidoreductase" evidence="2">
    <location>
        <begin position="8"/>
        <end position="340"/>
    </location>
</feature>
<dbReference type="Pfam" id="PF01266">
    <property type="entry name" value="DAO"/>
    <property type="match status" value="1"/>
</dbReference>
<dbReference type="InterPro" id="IPR036188">
    <property type="entry name" value="FAD/NAD-bd_sf"/>
</dbReference>
<sequence>MTRSHPPVLVIGGGVVGAAVLLTLAHRGVPAVLLEADTGLAYSASGTNSGVLHTGFDSAPGHLETALILRSARIRPAVLQRLEVPVLHCGAALQPRSPAERDVVTELYRNARSNGIEVALRESDGALLVPDESVTDPVAFTRAMAASAETAGARVELNARVVGIDRHTDSLTAHLADGRAVRGAAAINCAGLHADDVARLVGDRSFQIYPRKGEFFVFELPDGAQLDHIILPVPSARTKGVLVFPTLDGKVVAGPTAVDEVDKDDWRVRPEAAGEILTKAVQQFPALDGLDPIDSYAGLRPAGRGCNYVIRPSTTYPRLLNVAAIRSTGLTAALGIAEHVVGFLPHLDIDLAPPTELVTGPPVEPSDQPWWQRTSQRFRTGARAGAGQAGDS</sequence>
<name>A0A315ZVJ8_9ACTN</name>
<evidence type="ECO:0000259" key="2">
    <source>
        <dbReference type="Pfam" id="PF01266"/>
    </source>
</evidence>
<evidence type="ECO:0000256" key="1">
    <source>
        <dbReference type="SAM" id="MobiDB-lite"/>
    </source>
</evidence>
<dbReference type="RefSeq" id="WP_170131571.1">
    <property type="nucleotide sequence ID" value="NZ_QGDQ01000025.1"/>
</dbReference>
<dbReference type="Gene3D" id="3.50.50.60">
    <property type="entry name" value="FAD/NAD(P)-binding domain"/>
    <property type="match status" value="1"/>
</dbReference>
<dbReference type="EMBL" id="QGDQ01000025">
    <property type="protein sequence ID" value="PWJ49535.1"/>
    <property type="molecule type" value="Genomic_DNA"/>
</dbReference>
<dbReference type="PANTHER" id="PTHR42720">
    <property type="entry name" value="GLYCEROL-3-PHOSPHATE DEHYDROGENASE"/>
    <property type="match status" value="1"/>
</dbReference>
<organism evidence="3 4">
    <name type="scientific">Quadrisphaera granulorum</name>
    <dbReference type="NCBI Taxonomy" id="317664"/>
    <lineage>
        <taxon>Bacteria</taxon>
        <taxon>Bacillati</taxon>
        <taxon>Actinomycetota</taxon>
        <taxon>Actinomycetes</taxon>
        <taxon>Kineosporiales</taxon>
        <taxon>Kineosporiaceae</taxon>
        <taxon>Quadrisphaera</taxon>
    </lineage>
</organism>
<dbReference type="InterPro" id="IPR052745">
    <property type="entry name" value="G3P_Oxidase/Oxidoreductase"/>
</dbReference>
<dbReference type="SUPFAM" id="SSF51905">
    <property type="entry name" value="FAD/NAD(P)-binding domain"/>
    <property type="match status" value="1"/>
</dbReference>
<reference evidence="3 4" key="1">
    <citation type="submission" date="2018-03" db="EMBL/GenBank/DDBJ databases">
        <title>Genomic Encyclopedia of Archaeal and Bacterial Type Strains, Phase II (KMG-II): from individual species to whole genera.</title>
        <authorList>
            <person name="Goeker M."/>
        </authorList>
    </citation>
    <scope>NUCLEOTIDE SEQUENCE [LARGE SCALE GENOMIC DNA]</scope>
    <source>
        <strain evidence="3 4">DSM 44889</strain>
    </source>
</reference>
<evidence type="ECO:0000313" key="3">
    <source>
        <dbReference type="EMBL" id="PWJ49535.1"/>
    </source>
</evidence>
<feature type="compositionally biased region" description="Polar residues" evidence="1">
    <location>
        <begin position="369"/>
        <end position="378"/>
    </location>
</feature>
<dbReference type="InterPro" id="IPR006076">
    <property type="entry name" value="FAD-dep_OxRdtase"/>
</dbReference>
<evidence type="ECO:0000313" key="4">
    <source>
        <dbReference type="Proteomes" id="UP000245469"/>
    </source>
</evidence>
<accession>A0A315ZVJ8</accession>
<feature type="region of interest" description="Disordered" evidence="1">
    <location>
        <begin position="358"/>
        <end position="392"/>
    </location>
</feature>
<comment type="caution">
    <text evidence="3">The sequence shown here is derived from an EMBL/GenBank/DDBJ whole genome shotgun (WGS) entry which is preliminary data.</text>
</comment>
<dbReference type="SUPFAM" id="SSF54373">
    <property type="entry name" value="FAD-linked reductases, C-terminal domain"/>
    <property type="match status" value="1"/>
</dbReference>
<protein>
    <submittedName>
        <fullName evidence="3">Glycerol-3-phosphate dehydrogenase</fullName>
    </submittedName>
</protein>
<gene>
    <name evidence="3" type="ORF">BXY45_1252</name>
</gene>
<proteinExistence type="predicted"/>
<dbReference type="Gene3D" id="3.30.9.10">
    <property type="entry name" value="D-Amino Acid Oxidase, subunit A, domain 2"/>
    <property type="match status" value="1"/>
</dbReference>